<reference evidence="1 2" key="1">
    <citation type="submission" date="2021-06" db="EMBL/GenBank/DDBJ databases">
        <authorList>
            <person name="Palmer J.M."/>
        </authorList>
    </citation>
    <scope>NUCLEOTIDE SEQUENCE [LARGE SCALE GENOMIC DNA]</scope>
    <source>
        <strain evidence="1 2">AS_MEX2019</strain>
        <tissue evidence="1">Muscle</tissue>
    </source>
</reference>
<sequence length="81" mass="9249">MGKRFKVSWLCVLCVVLALVSVATIVTLWTIAFTVGKGGHVTAPWDRYRLPMVLIPEFYNITLWPRLMPYPNSSLYIFTGE</sequence>
<proteinExistence type="predicted"/>
<evidence type="ECO:0000313" key="2">
    <source>
        <dbReference type="Proteomes" id="UP001469553"/>
    </source>
</evidence>
<organism evidence="1 2">
    <name type="scientific">Ameca splendens</name>
    <dbReference type="NCBI Taxonomy" id="208324"/>
    <lineage>
        <taxon>Eukaryota</taxon>
        <taxon>Metazoa</taxon>
        <taxon>Chordata</taxon>
        <taxon>Craniata</taxon>
        <taxon>Vertebrata</taxon>
        <taxon>Euteleostomi</taxon>
        <taxon>Actinopterygii</taxon>
        <taxon>Neopterygii</taxon>
        <taxon>Teleostei</taxon>
        <taxon>Neoteleostei</taxon>
        <taxon>Acanthomorphata</taxon>
        <taxon>Ovalentaria</taxon>
        <taxon>Atherinomorphae</taxon>
        <taxon>Cyprinodontiformes</taxon>
        <taxon>Goodeidae</taxon>
        <taxon>Ameca</taxon>
    </lineage>
</organism>
<dbReference type="Proteomes" id="UP001469553">
    <property type="component" value="Unassembled WGS sequence"/>
</dbReference>
<keyword evidence="2" id="KW-1185">Reference proteome</keyword>
<evidence type="ECO:0000313" key="1">
    <source>
        <dbReference type="EMBL" id="MEQ2309216.1"/>
    </source>
</evidence>
<accession>A0ABV0ZT78</accession>
<dbReference type="EMBL" id="JAHRIP010071483">
    <property type="protein sequence ID" value="MEQ2309216.1"/>
    <property type="molecule type" value="Genomic_DNA"/>
</dbReference>
<protein>
    <submittedName>
        <fullName evidence="1">Uncharacterized protein</fullName>
    </submittedName>
</protein>
<gene>
    <name evidence="1" type="ORF">AMECASPLE_036208</name>
</gene>
<comment type="caution">
    <text evidence="1">The sequence shown here is derived from an EMBL/GenBank/DDBJ whole genome shotgun (WGS) entry which is preliminary data.</text>
</comment>
<name>A0ABV0ZT78_9TELE</name>